<dbReference type="AlphaFoldDB" id="A0A345DDX4"/>
<dbReference type="FunFam" id="1.10.150.20:FF:000007">
    <property type="entry name" value="DNA ligase"/>
    <property type="match status" value="1"/>
</dbReference>
<dbReference type="GO" id="GO:0006260">
    <property type="term" value="P:DNA replication"/>
    <property type="evidence" value="ECO:0007669"/>
    <property type="project" value="UniProtKB-KW"/>
</dbReference>
<evidence type="ECO:0000313" key="18">
    <source>
        <dbReference type="EMBL" id="AXF86562.1"/>
    </source>
</evidence>
<dbReference type="FunFam" id="2.40.50.140:FF:000012">
    <property type="entry name" value="DNA ligase"/>
    <property type="match status" value="1"/>
</dbReference>
<evidence type="ECO:0000256" key="6">
    <source>
        <dbReference type="ARBA" id="ARBA00022723"/>
    </source>
</evidence>
<dbReference type="PROSITE" id="PS50172">
    <property type="entry name" value="BRCT"/>
    <property type="match status" value="1"/>
</dbReference>
<dbReference type="EMBL" id="CP031124">
    <property type="protein sequence ID" value="AXF86562.1"/>
    <property type="molecule type" value="Genomic_DNA"/>
</dbReference>
<dbReference type="InterPro" id="IPR012340">
    <property type="entry name" value="NA-bd_OB-fold"/>
</dbReference>
<dbReference type="GO" id="GO:0005829">
    <property type="term" value="C:cytosol"/>
    <property type="evidence" value="ECO:0007669"/>
    <property type="project" value="TreeGrafter"/>
</dbReference>
<feature type="binding site" evidence="15">
    <location>
        <position position="436"/>
    </location>
    <ligand>
        <name>Zn(2+)</name>
        <dbReference type="ChEBI" id="CHEBI:29105"/>
    </ligand>
</feature>
<dbReference type="InterPro" id="IPR013839">
    <property type="entry name" value="DNAligase_adenylation"/>
</dbReference>
<evidence type="ECO:0000256" key="14">
    <source>
        <dbReference type="ARBA" id="ARBA00060881"/>
    </source>
</evidence>
<dbReference type="CDD" id="cd00114">
    <property type="entry name" value="LIGANc"/>
    <property type="match status" value="1"/>
</dbReference>
<accession>A0A345DDX4</accession>
<dbReference type="SMART" id="SM00532">
    <property type="entry name" value="LIGANc"/>
    <property type="match status" value="1"/>
</dbReference>
<evidence type="ECO:0000256" key="8">
    <source>
        <dbReference type="ARBA" id="ARBA00022833"/>
    </source>
</evidence>
<feature type="active site" description="N6-AMP-lysine intermediate" evidence="15">
    <location>
        <position position="136"/>
    </location>
</feature>
<dbReference type="Gene3D" id="3.40.50.10190">
    <property type="entry name" value="BRCT domain"/>
    <property type="match status" value="1"/>
</dbReference>
<dbReference type="Gene3D" id="3.30.470.30">
    <property type="entry name" value="DNA ligase/mRNA capping enzyme"/>
    <property type="match status" value="1"/>
</dbReference>
<evidence type="ECO:0000256" key="13">
    <source>
        <dbReference type="ARBA" id="ARBA00034005"/>
    </source>
</evidence>
<keyword evidence="4 15" id="KW-0436">Ligase</keyword>
<dbReference type="Gene3D" id="6.20.10.30">
    <property type="match status" value="1"/>
</dbReference>
<dbReference type="NCBIfam" id="NF005932">
    <property type="entry name" value="PRK07956.1"/>
    <property type="match status" value="1"/>
</dbReference>
<name>A0A345DDX4_9BURK</name>
<dbReference type="InterPro" id="IPR018239">
    <property type="entry name" value="DNA_ligase_AS"/>
</dbReference>
<evidence type="ECO:0000256" key="7">
    <source>
        <dbReference type="ARBA" id="ARBA00022763"/>
    </source>
</evidence>
<feature type="domain" description="BRCT" evidence="17">
    <location>
        <begin position="619"/>
        <end position="698"/>
    </location>
</feature>
<dbReference type="InterPro" id="IPR041663">
    <property type="entry name" value="DisA/LigA_HHH"/>
</dbReference>
<evidence type="ECO:0000259" key="17">
    <source>
        <dbReference type="PROSITE" id="PS50172"/>
    </source>
</evidence>
<dbReference type="InterPro" id="IPR004149">
    <property type="entry name" value="Znf_DNAligase_C4"/>
</dbReference>
<dbReference type="InterPro" id="IPR013840">
    <property type="entry name" value="DNAligase_N"/>
</dbReference>
<reference evidence="19" key="1">
    <citation type="submission" date="2018-07" db="EMBL/GenBank/DDBJ databases">
        <authorList>
            <person name="Kim H."/>
        </authorList>
    </citation>
    <scope>NUCLEOTIDE SEQUENCE [LARGE SCALE GENOMIC DNA]</scope>
    <source>
        <strain evidence="19">F02</strain>
    </source>
</reference>
<dbReference type="GO" id="GO:0003911">
    <property type="term" value="F:DNA ligase (NAD+) activity"/>
    <property type="evidence" value="ECO:0007669"/>
    <property type="project" value="UniProtKB-UniRule"/>
</dbReference>
<dbReference type="SMART" id="SM00278">
    <property type="entry name" value="HhH1"/>
    <property type="match status" value="4"/>
</dbReference>
<dbReference type="Pfam" id="PF00533">
    <property type="entry name" value="BRCT"/>
    <property type="match status" value="1"/>
</dbReference>
<feature type="binding site" evidence="15">
    <location>
        <position position="339"/>
    </location>
    <ligand>
        <name>NAD(+)</name>
        <dbReference type="ChEBI" id="CHEBI:57540"/>
    </ligand>
</feature>
<evidence type="ECO:0000313" key="19">
    <source>
        <dbReference type="Proteomes" id="UP000252182"/>
    </source>
</evidence>
<feature type="binding site" evidence="15">
    <location>
        <position position="157"/>
    </location>
    <ligand>
        <name>NAD(+)</name>
        <dbReference type="ChEBI" id="CHEBI:57540"/>
    </ligand>
</feature>
<dbReference type="Pfam" id="PF14520">
    <property type="entry name" value="HHH_5"/>
    <property type="match status" value="1"/>
</dbReference>
<dbReference type="PANTHER" id="PTHR23389:SF9">
    <property type="entry name" value="DNA LIGASE"/>
    <property type="match status" value="1"/>
</dbReference>
<dbReference type="HAMAP" id="MF_01588">
    <property type="entry name" value="DNA_ligase_A"/>
    <property type="match status" value="1"/>
</dbReference>
<evidence type="ECO:0000256" key="16">
    <source>
        <dbReference type="RuleBase" id="RU000618"/>
    </source>
</evidence>
<evidence type="ECO:0000256" key="3">
    <source>
        <dbReference type="ARBA" id="ARBA00013308"/>
    </source>
</evidence>
<dbReference type="SMART" id="SM00292">
    <property type="entry name" value="BRCT"/>
    <property type="match status" value="1"/>
</dbReference>
<keyword evidence="6 15" id="KW-0479">Metal-binding</keyword>
<dbReference type="GO" id="GO:0003677">
    <property type="term" value="F:DNA binding"/>
    <property type="evidence" value="ECO:0007669"/>
    <property type="project" value="InterPro"/>
</dbReference>
<comment type="cofactor">
    <cofactor evidence="15">
        <name>Mg(2+)</name>
        <dbReference type="ChEBI" id="CHEBI:18420"/>
    </cofactor>
    <cofactor evidence="15">
        <name>Mn(2+)</name>
        <dbReference type="ChEBI" id="CHEBI:29035"/>
    </cofactor>
</comment>
<evidence type="ECO:0000256" key="4">
    <source>
        <dbReference type="ARBA" id="ARBA00022598"/>
    </source>
</evidence>
<gene>
    <name evidence="18" type="primary">ligA_3</name>
    <name evidence="15" type="synonym">ligA</name>
    <name evidence="18" type="ORF">DTO96_102317</name>
</gene>
<dbReference type="SUPFAM" id="SSF50249">
    <property type="entry name" value="Nucleic acid-binding proteins"/>
    <property type="match status" value="1"/>
</dbReference>
<feature type="binding site" evidence="15">
    <location>
        <position position="315"/>
    </location>
    <ligand>
        <name>NAD(+)</name>
        <dbReference type="ChEBI" id="CHEBI:57540"/>
    </ligand>
</feature>
<dbReference type="SUPFAM" id="SSF56091">
    <property type="entry name" value="DNA ligase/mRNA capping enzyme, catalytic domain"/>
    <property type="match status" value="1"/>
</dbReference>
<feature type="binding site" evidence="15">
    <location>
        <position position="457"/>
    </location>
    <ligand>
        <name>Zn(2+)</name>
        <dbReference type="ChEBI" id="CHEBI:29105"/>
    </ligand>
</feature>
<dbReference type="Gene3D" id="1.10.287.610">
    <property type="entry name" value="Helix hairpin bin"/>
    <property type="match status" value="1"/>
</dbReference>
<dbReference type="PANTHER" id="PTHR23389">
    <property type="entry name" value="CHROMOSOME TRANSMISSION FIDELITY FACTOR 18"/>
    <property type="match status" value="1"/>
</dbReference>
<evidence type="ECO:0000256" key="2">
    <source>
        <dbReference type="ARBA" id="ARBA00012722"/>
    </source>
</evidence>
<dbReference type="InterPro" id="IPR003583">
    <property type="entry name" value="Hlx-hairpin-Hlx_DNA-bd_motif"/>
</dbReference>
<dbReference type="FunFam" id="3.30.470.30:FF:000001">
    <property type="entry name" value="DNA ligase"/>
    <property type="match status" value="1"/>
</dbReference>
<protein>
    <recommendedName>
        <fullName evidence="3 15">DNA ligase</fullName>
        <ecNumber evidence="2 15">6.5.1.2</ecNumber>
    </recommendedName>
    <alternativeName>
        <fullName evidence="15">Polydeoxyribonucleotide synthase [NAD(+)]</fullName>
    </alternativeName>
</protein>
<feature type="binding site" evidence="15">
    <location>
        <position position="433"/>
    </location>
    <ligand>
        <name>Zn(2+)</name>
        <dbReference type="ChEBI" id="CHEBI:29105"/>
    </ligand>
</feature>
<comment type="caution">
    <text evidence="15">Lacks conserved residue(s) required for the propagation of feature annotation.</text>
</comment>
<comment type="function">
    <text evidence="1 15">DNA ligase that catalyzes the formation of phosphodiester linkages between 5'-phosphoryl and 3'-hydroxyl groups in double-stranded DNA using NAD as a coenzyme and as the energy source for the reaction. It is essential for DNA replication and repair of damaged DNA.</text>
</comment>
<dbReference type="InterPro" id="IPR001357">
    <property type="entry name" value="BRCT_dom"/>
</dbReference>
<keyword evidence="7 15" id="KW-0227">DNA damage</keyword>
<dbReference type="NCBIfam" id="TIGR00575">
    <property type="entry name" value="dnlj"/>
    <property type="match status" value="1"/>
</dbReference>
<dbReference type="SUPFAM" id="SSF52113">
    <property type="entry name" value="BRCT domain"/>
    <property type="match status" value="1"/>
</dbReference>
<comment type="similarity">
    <text evidence="14 15">Belongs to the NAD-dependent DNA ligase family. LigA subfamily.</text>
</comment>
<dbReference type="Pfam" id="PF03119">
    <property type="entry name" value="DNA_ligase_ZBD"/>
    <property type="match status" value="1"/>
</dbReference>
<evidence type="ECO:0000256" key="9">
    <source>
        <dbReference type="ARBA" id="ARBA00022842"/>
    </source>
</evidence>
<dbReference type="PROSITE" id="PS01055">
    <property type="entry name" value="DNA_LIGASE_N1"/>
    <property type="match status" value="1"/>
</dbReference>
<sequence length="698" mass="75622">MQTTFDLFSEPEHSPSEVDRARMLALSESLTRHNQAYYVHDAPVISDAQYDALFNELLALEQQYPQWRTVDSPTQRVGAAPLDAFKKVQHVVPMLSLANAFSSEDIDAFDVRMRDELCATGLLTSDALVEYAVEVKFDGLAINLRYEHGVLVQAATRGDGQTGEEVTENVRTIRSIPLRLHTDAPPAVLEVRGEVLMQRKDFENLNASQLEKGEKLFANPRNAAAGGLRQLDSSITAQRKLSFFAYGVGLVDDQNTQPFPQDSFQRVVMQLADFGLPVYTKDNVVQGAAGLLNFYTSLQSRRDGLPFDIDGVVYKVNNTLQQEALGFVSRSPRWAIAHKFPAQEMTTTVLDIDVQVGRTGAITPVARLAPVEVGGVVVSNATLHNIDELMRKDVRIGDTVVVRRAGDVIPEVVMCIIEQRPADARMFIMPTACPECGSPIVREEGEAISRCTGGLICPAQVKQSLMHFAQRRAVNVDGLGDKLIEQLVDVGLVKTPDDLYQLSVAQLAGLERMAQKSAQNVHDALQVSKNTTLARFIYALGIRHVGEATAKSLAQHFGSLPSVQHASFEALCEVADVGPVVAQAIVAFFADARHQAVIEALIECGMHWDDVLPKADASSAAGMFFGKTVVLTGTLPTLGRDEAKALLEAAGAKVSGSVSSKTHFVVAGAEAGSKLEKAQALGVTVLDESEMLAHLNGG</sequence>
<dbReference type="PIRSF" id="PIRSF001604">
    <property type="entry name" value="LigA"/>
    <property type="match status" value="1"/>
</dbReference>
<dbReference type="CDD" id="cd17748">
    <property type="entry name" value="BRCT_DNA_ligase_like"/>
    <property type="match status" value="1"/>
</dbReference>
<dbReference type="Pfam" id="PF03120">
    <property type="entry name" value="OB_DNA_ligase"/>
    <property type="match status" value="1"/>
</dbReference>
<dbReference type="Pfam" id="PF22745">
    <property type="entry name" value="Nlig-Ia"/>
    <property type="match status" value="1"/>
</dbReference>
<evidence type="ECO:0000256" key="15">
    <source>
        <dbReference type="HAMAP-Rule" id="MF_01588"/>
    </source>
</evidence>
<dbReference type="InterPro" id="IPR004150">
    <property type="entry name" value="NAD_DNA_ligase_OB"/>
</dbReference>
<keyword evidence="19" id="KW-1185">Reference proteome</keyword>
<dbReference type="InterPro" id="IPR033136">
    <property type="entry name" value="DNA_ligase_CS"/>
</dbReference>
<dbReference type="PROSITE" id="PS01056">
    <property type="entry name" value="DNA_LIGASE_N2"/>
    <property type="match status" value="1"/>
</dbReference>
<dbReference type="Pfam" id="PF12826">
    <property type="entry name" value="HHH_2"/>
    <property type="match status" value="1"/>
</dbReference>
<keyword evidence="9 15" id="KW-0460">Magnesium</keyword>
<dbReference type="FunFam" id="1.10.150.20:FF:000006">
    <property type="entry name" value="DNA ligase"/>
    <property type="match status" value="1"/>
</dbReference>
<dbReference type="InterPro" id="IPR001679">
    <property type="entry name" value="DNA_ligase"/>
</dbReference>
<evidence type="ECO:0000256" key="5">
    <source>
        <dbReference type="ARBA" id="ARBA00022705"/>
    </source>
</evidence>
<feature type="binding site" evidence="15">
    <location>
        <begin position="47"/>
        <end position="51"/>
    </location>
    <ligand>
        <name>NAD(+)</name>
        <dbReference type="ChEBI" id="CHEBI:57540"/>
    </ligand>
</feature>
<dbReference type="InterPro" id="IPR036420">
    <property type="entry name" value="BRCT_dom_sf"/>
</dbReference>
<keyword evidence="12 15" id="KW-0464">Manganese</keyword>
<dbReference type="SUPFAM" id="SSF47781">
    <property type="entry name" value="RuvA domain 2-like"/>
    <property type="match status" value="1"/>
</dbReference>
<feature type="binding site" evidence="15">
    <location>
        <position position="134"/>
    </location>
    <ligand>
        <name>NAD(+)</name>
        <dbReference type="ChEBI" id="CHEBI:57540"/>
    </ligand>
</feature>
<evidence type="ECO:0000256" key="11">
    <source>
        <dbReference type="ARBA" id="ARBA00023204"/>
    </source>
</evidence>
<evidence type="ECO:0000256" key="12">
    <source>
        <dbReference type="ARBA" id="ARBA00023211"/>
    </source>
</evidence>
<dbReference type="EC" id="6.5.1.2" evidence="2 15"/>
<dbReference type="OrthoDB" id="9759736at2"/>
<dbReference type="GO" id="GO:0006281">
    <property type="term" value="P:DNA repair"/>
    <property type="evidence" value="ECO:0007669"/>
    <property type="project" value="UniProtKB-KW"/>
</dbReference>
<evidence type="ECO:0000256" key="1">
    <source>
        <dbReference type="ARBA" id="ARBA00004067"/>
    </source>
</evidence>
<keyword evidence="5 15" id="KW-0235">DNA replication</keyword>
<dbReference type="Gene3D" id="1.10.150.20">
    <property type="entry name" value="5' to 3' exonuclease, C-terminal subdomain"/>
    <property type="match status" value="2"/>
</dbReference>
<feature type="binding site" evidence="15">
    <location>
        <position position="194"/>
    </location>
    <ligand>
        <name>NAD(+)</name>
        <dbReference type="ChEBI" id="CHEBI:57540"/>
    </ligand>
</feature>
<feature type="binding site" evidence="15">
    <location>
        <begin position="96"/>
        <end position="97"/>
    </location>
    <ligand>
        <name>NAD(+)</name>
        <dbReference type="ChEBI" id="CHEBI:57540"/>
    </ligand>
</feature>
<keyword evidence="8 15" id="KW-0862">Zinc</keyword>
<dbReference type="Pfam" id="PF01653">
    <property type="entry name" value="DNA_ligase_aden"/>
    <property type="match status" value="1"/>
</dbReference>
<organism evidence="18 19">
    <name type="scientific">Ephemeroptericola cinctiostellae</name>
    <dbReference type="NCBI Taxonomy" id="2268024"/>
    <lineage>
        <taxon>Bacteria</taxon>
        <taxon>Pseudomonadati</taxon>
        <taxon>Pseudomonadota</taxon>
        <taxon>Betaproteobacteria</taxon>
        <taxon>Burkholderiales</taxon>
        <taxon>Burkholderiaceae</taxon>
        <taxon>Ephemeroptericola</taxon>
    </lineage>
</organism>
<keyword evidence="10 15" id="KW-0520">NAD</keyword>
<evidence type="ECO:0000256" key="10">
    <source>
        <dbReference type="ARBA" id="ARBA00023027"/>
    </source>
</evidence>
<comment type="catalytic activity">
    <reaction evidence="13 15 16">
        <text>NAD(+) + (deoxyribonucleotide)n-3'-hydroxyl + 5'-phospho-(deoxyribonucleotide)m = (deoxyribonucleotide)n+m + AMP + beta-nicotinamide D-nucleotide.</text>
        <dbReference type="EC" id="6.5.1.2"/>
    </reaction>
</comment>
<dbReference type="GO" id="GO:0046872">
    <property type="term" value="F:metal ion binding"/>
    <property type="evidence" value="ECO:0007669"/>
    <property type="project" value="UniProtKB-KW"/>
</dbReference>
<dbReference type="Gene3D" id="2.40.50.140">
    <property type="entry name" value="Nucleic acid-binding proteins"/>
    <property type="match status" value="1"/>
</dbReference>
<dbReference type="InterPro" id="IPR010994">
    <property type="entry name" value="RuvA_2-like"/>
</dbReference>
<keyword evidence="11 15" id="KW-0234">DNA repair</keyword>
<dbReference type="KEGG" id="hyf:DTO96_102317"/>
<dbReference type="Proteomes" id="UP000252182">
    <property type="component" value="Chromosome"/>
</dbReference>
<proteinExistence type="inferred from homology"/>